<dbReference type="Pfam" id="PF01895">
    <property type="entry name" value="PhoU"/>
    <property type="match status" value="2"/>
</dbReference>
<dbReference type="GO" id="GO:0030643">
    <property type="term" value="P:intracellular phosphate ion homeostasis"/>
    <property type="evidence" value="ECO:0007669"/>
    <property type="project" value="InterPro"/>
</dbReference>
<accession>A0A7G9Z4P6</accession>
<comment type="function">
    <text evidence="7">Plays a role in the regulation of phosphate uptake.</text>
</comment>
<dbReference type="PANTHER" id="PTHR42930">
    <property type="entry name" value="PHOSPHATE-SPECIFIC TRANSPORT SYSTEM ACCESSORY PROTEIN PHOU"/>
    <property type="match status" value="1"/>
</dbReference>
<evidence type="ECO:0000256" key="5">
    <source>
        <dbReference type="ARBA" id="ARBA00022490"/>
    </source>
</evidence>
<dbReference type="AlphaFoldDB" id="A0A7G9Z4P6"/>
<dbReference type="GO" id="GO:0005737">
    <property type="term" value="C:cytoplasm"/>
    <property type="evidence" value="ECO:0007669"/>
    <property type="project" value="UniProtKB-SubCell"/>
</dbReference>
<feature type="domain" description="PhoU" evidence="8">
    <location>
        <begin position="27"/>
        <end position="114"/>
    </location>
</feature>
<comment type="subcellular location">
    <subcellularLocation>
        <location evidence="1 7">Cytoplasm</location>
    </subcellularLocation>
</comment>
<organism evidence="9">
    <name type="scientific">Candidatus Methanophaga sp. ANME-1 ERB7</name>
    <dbReference type="NCBI Taxonomy" id="2759913"/>
    <lineage>
        <taxon>Archaea</taxon>
        <taxon>Methanobacteriati</taxon>
        <taxon>Methanobacteriota</taxon>
        <taxon>Stenosarchaea group</taxon>
        <taxon>Methanomicrobia</taxon>
        <taxon>Candidatus Methanophagales</taxon>
        <taxon>Candidatus Methanophagaceae</taxon>
        <taxon>Candidatus Methanophaga</taxon>
    </lineage>
</organism>
<evidence type="ECO:0000256" key="1">
    <source>
        <dbReference type="ARBA" id="ARBA00004496"/>
    </source>
</evidence>
<dbReference type="Gene3D" id="1.20.58.220">
    <property type="entry name" value="Phosphate transport system protein phou homolog 2, domain 2"/>
    <property type="match status" value="1"/>
</dbReference>
<dbReference type="SUPFAM" id="SSF109755">
    <property type="entry name" value="PhoU-like"/>
    <property type="match status" value="1"/>
</dbReference>
<dbReference type="FunFam" id="1.20.58.220:FF:000004">
    <property type="entry name" value="Phosphate-specific transport system accessory protein PhoU"/>
    <property type="match status" value="1"/>
</dbReference>
<dbReference type="InterPro" id="IPR026022">
    <property type="entry name" value="PhoU_dom"/>
</dbReference>
<name>A0A7G9Z4P6_9EURY</name>
<dbReference type="InterPro" id="IPR028366">
    <property type="entry name" value="PhoU"/>
</dbReference>
<evidence type="ECO:0000313" key="9">
    <source>
        <dbReference type="EMBL" id="QNO55230.1"/>
    </source>
</evidence>
<evidence type="ECO:0000259" key="8">
    <source>
        <dbReference type="Pfam" id="PF01895"/>
    </source>
</evidence>
<proteinExistence type="inferred from homology"/>
<evidence type="ECO:0000256" key="7">
    <source>
        <dbReference type="PIRNR" id="PIRNR003107"/>
    </source>
</evidence>
<evidence type="ECO:0000256" key="2">
    <source>
        <dbReference type="ARBA" id="ARBA00008107"/>
    </source>
</evidence>
<evidence type="ECO:0000256" key="6">
    <source>
        <dbReference type="ARBA" id="ARBA00022592"/>
    </source>
</evidence>
<feature type="domain" description="PhoU" evidence="8">
    <location>
        <begin position="129"/>
        <end position="214"/>
    </location>
</feature>
<keyword evidence="4 7" id="KW-0813">Transport</keyword>
<sequence>MLLGDSAKMPLRKEYTADLEKLKVDVQKMGELAKDSARNAITALVQRDRELAARILKENVTIDDLEFDIENRCMKLIALQQPMAVDLRTIGTCVKIITDFDRISDLAGDIAEIVLQIADEPHVKPLIDIPRMSEISQGMLSDCLEAFSTGEIKMLDDFSERDDVIDALFDQIRRELMTILIEKPRGFTNASHLLFVALHLERIGDHACNIASRIIYMVTGKKRKLE</sequence>
<dbReference type="NCBIfam" id="TIGR02135">
    <property type="entry name" value="phoU_full"/>
    <property type="match status" value="1"/>
</dbReference>
<dbReference type="GO" id="GO:0006817">
    <property type="term" value="P:phosphate ion transport"/>
    <property type="evidence" value="ECO:0007669"/>
    <property type="project" value="UniProtKB-KW"/>
</dbReference>
<dbReference type="InterPro" id="IPR038078">
    <property type="entry name" value="PhoU-like_sf"/>
</dbReference>
<evidence type="ECO:0000256" key="4">
    <source>
        <dbReference type="ARBA" id="ARBA00022448"/>
    </source>
</evidence>
<comment type="similarity">
    <text evidence="2 7">Belongs to the PhoU family.</text>
</comment>
<comment type="subunit">
    <text evidence="3 7">Homodimer.</text>
</comment>
<dbReference type="PIRSF" id="PIRSF003107">
    <property type="entry name" value="PhoU"/>
    <property type="match status" value="1"/>
</dbReference>
<dbReference type="EMBL" id="MT631606">
    <property type="protein sequence ID" value="QNO55230.1"/>
    <property type="molecule type" value="Genomic_DNA"/>
</dbReference>
<reference evidence="9" key="1">
    <citation type="submission" date="2020-06" db="EMBL/GenBank/DDBJ databases">
        <title>Unique genomic features of the anaerobic methanotrophic archaea.</title>
        <authorList>
            <person name="Chadwick G.L."/>
            <person name="Skennerton C.T."/>
            <person name="Laso-Perez R."/>
            <person name="Leu A.O."/>
            <person name="Speth D.R."/>
            <person name="Yu H."/>
            <person name="Morgan-Lang C."/>
            <person name="Hatzenpichler R."/>
            <person name="Goudeau D."/>
            <person name="Malmstrom R."/>
            <person name="Brazelton W.J."/>
            <person name="Woyke T."/>
            <person name="Hallam S.J."/>
            <person name="Tyson G.W."/>
            <person name="Wegener G."/>
            <person name="Boetius A."/>
            <person name="Orphan V."/>
        </authorList>
    </citation>
    <scope>NUCLEOTIDE SEQUENCE</scope>
</reference>
<evidence type="ECO:0000256" key="3">
    <source>
        <dbReference type="ARBA" id="ARBA00011738"/>
    </source>
</evidence>
<gene>
    <name evidence="9" type="ORF">MHJDHPNH_00032</name>
</gene>
<dbReference type="PANTHER" id="PTHR42930:SF3">
    <property type="entry name" value="PHOSPHATE-SPECIFIC TRANSPORT SYSTEM ACCESSORY PROTEIN PHOU"/>
    <property type="match status" value="1"/>
</dbReference>
<keyword evidence="5 7" id="KW-0963">Cytoplasm</keyword>
<keyword evidence="6 7" id="KW-0592">Phosphate transport</keyword>
<protein>
    <recommendedName>
        <fullName evidence="7">Phosphate-specific transport system accessory protein PhoU</fullName>
    </recommendedName>
</protein>
<dbReference type="GO" id="GO:0045936">
    <property type="term" value="P:negative regulation of phosphate metabolic process"/>
    <property type="evidence" value="ECO:0007669"/>
    <property type="project" value="InterPro"/>
</dbReference>